<evidence type="ECO:0000313" key="3">
    <source>
        <dbReference type="Proteomes" id="UP000720508"/>
    </source>
</evidence>
<evidence type="ECO:0000256" key="1">
    <source>
        <dbReference type="SAM" id="MobiDB-lite"/>
    </source>
</evidence>
<evidence type="ECO:0000313" key="2">
    <source>
        <dbReference type="EMBL" id="MBU3871342.1"/>
    </source>
</evidence>
<dbReference type="Proteomes" id="UP000720508">
    <property type="component" value="Unassembled WGS sequence"/>
</dbReference>
<proteinExistence type="predicted"/>
<dbReference type="RefSeq" id="WP_216347904.1">
    <property type="nucleotide sequence ID" value="NZ_JAHLEM010001024.1"/>
</dbReference>
<evidence type="ECO:0008006" key="4">
    <source>
        <dbReference type="Google" id="ProtNLM"/>
    </source>
</evidence>
<keyword evidence="3" id="KW-1185">Reference proteome</keyword>
<comment type="caution">
    <text evidence="2">The sequence shown here is derived from an EMBL/GenBank/DDBJ whole genome shotgun (WGS) entry which is preliminary data.</text>
</comment>
<accession>A0ABS6CWK3</accession>
<name>A0ABS6CWK3_9ACTN</name>
<gene>
    <name evidence="2" type="ORF">KN815_47050</name>
</gene>
<dbReference type="EMBL" id="JAHLEM010001024">
    <property type="protein sequence ID" value="MBU3871342.1"/>
    <property type="molecule type" value="Genomic_DNA"/>
</dbReference>
<protein>
    <recommendedName>
        <fullName evidence="4">MBL fold metallo-hydrolase</fullName>
    </recommendedName>
</protein>
<sequence length="109" mass="11326">MKDHSQVRVTALPGSHAPGPVAEAAATGDGKPRLPLAHRDHGRAPGAGLVKAVRPERVLPVHYDDYAAFSSPLSAFLEESGHPDVPSTVVHCARGVRVTVNAQGVLTAP</sequence>
<reference evidence="2 3" key="1">
    <citation type="submission" date="2021-06" db="EMBL/GenBank/DDBJ databases">
        <authorList>
            <person name="Pan X."/>
        </authorList>
    </citation>
    <scope>NUCLEOTIDE SEQUENCE [LARGE SCALE GENOMIC DNA]</scope>
    <source>
        <strain evidence="2 3">4503</strain>
    </source>
</reference>
<feature type="region of interest" description="Disordered" evidence="1">
    <location>
        <begin position="1"/>
        <end position="45"/>
    </location>
</feature>
<organism evidence="2 3">
    <name type="scientific">Streptomyces niphimycinicus</name>
    <dbReference type="NCBI Taxonomy" id="2842201"/>
    <lineage>
        <taxon>Bacteria</taxon>
        <taxon>Bacillati</taxon>
        <taxon>Actinomycetota</taxon>
        <taxon>Actinomycetes</taxon>
        <taxon>Kitasatosporales</taxon>
        <taxon>Streptomycetaceae</taxon>
        <taxon>Streptomyces</taxon>
    </lineage>
</organism>